<dbReference type="PROSITE" id="PS51371">
    <property type="entry name" value="CBS"/>
    <property type="match status" value="1"/>
</dbReference>
<evidence type="ECO:0000256" key="9">
    <source>
        <dbReference type="SAM" id="Phobius"/>
    </source>
</evidence>
<dbReference type="Pfam" id="PF00571">
    <property type="entry name" value="CBS"/>
    <property type="match status" value="1"/>
</dbReference>
<dbReference type="Pfam" id="PF01595">
    <property type="entry name" value="CNNM"/>
    <property type="match status" value="1"/>
</dbReference>
<evidence type="ECO:0000313" key="14">
    <source>
        <dbReference type="Proteomes" id="UP000439903"/>
    </source>
</evidence>
<reference evidence="13 14" key="1">
    <citation type="journal article" date="2019" name="Environ. Microbiol.">
        <title>At the nexus of three kingdoms: the genome of the mycorrhizal fungus Gigaspora margarita provides insights into plant, endobacterial and fungal interactions.</title>
        <authorList>
            <person name="Venice F."/>
            <person name="Ghignone S."/>
            <person name="Salvioli di Fossalunga A."/>
            <person name="Amselem J."/>
            <person name="Novero M."/>
            <person name="Xianan X."/>
            <person name="Sedzielewska Toro K."/>
            <person name="Morin E."/>
            <person name="Lipzen A."/>
            <person name="Grigoriev I.V."/>
            <person name="Henrissat B."/>
            <person name="Martin F.M."/>
            <person name="Bonfante P."/>
        </authorList>
    </citation>
    <scope>NUCLEOTIDE SEQUENCE [LARGE SCALE GENOMIC DNA]</scope>
    <source>
        <strain evidence="13 14">BEG34</strain>
    </source>
</reference>
<name>A0A8H4ETL0_GIGMA</name>
<evidence type="ECO:0000256" key="3">
    <source>
        <dbReference type="ARBA" id="ARBA00022737"/>
    </source>
</evidence>
<keyword evidence="3" id="KW-0677">Repeat</keyword>
<keyword evidence="2 7" id="KW-0812">Transmembrane</keyword>
<dbReference type="GO" id="GO:0030026">
    <property type="term" value="P:intracellular manganese ion homeostasis"/>
    <property type="evidence" value="ECO:0007669"/>
    <property type="project" value="TreeGrafter"/>
</dbReference>
<keyword evidence="5 7" id="KW-0472">Membrane</keyword>
<accession>A0A8H4ETL0</accession>
<feature type="region of interest" description="Disordered" evidence="8">
    <location>
        <begin position="395"/>
        <end position="472"/>
    </location>
</feature>
<dbReference type="PROSITE" id="PS51846">
    <property type="entry name" value="CNNM"/>
    <property type="match status" value="1"/>
</dbReference>
<evidence type="ECO:0000256" key="4">
    <source>
        <dbReference type="ARBA" id="ARBA00022989"/>
    </source>
</evidence>
<feature type="signal peptide" evidence="10">
    <location>
        <begin position="1"/>
        <end position="20"/>
    </location>
</feature>
<dbReference type="InterPro" id="IPR045095">
    <property type="entry name" value="ACDP"/>
</dbReference>
<evidence type="ECO:0000256" key="8">
    <source>
        <dbReference type="SAM" id="MobiDB-lite"/>
    </source>
</evidence>
<protein>
    <submittedName>
        <fullName evidence="13">DUF21-domain-containing protein</fullName>
    </submittedName>
</protein>
<feature type="domain" description="CNNM transmembrane" evidence="12">
    <location>
        <begin position="44"/>
        <end position="225"/>
    </location>
</feature>
<evidence type="ECO:0000256" key="1">
    <source>
        <dbReference type="ARBA" id="ARBA00004141"/>
    </source>
</evidence>
<evidence type="ECO:0000256" key="6">
    <source>
        <dbReference type="PROSITE-ProRule" id="PRU00703"/>
    </source>
</evidence>
<feature type="domain" description="CBS" evidence="11">
    <location>
        <begin position="313"/>
        <end position="370"/>
    </location>
</feature>
<evidence type="ECO:0000256" key="7">
    <source>
        <dbReference type="PROSITE-ProRule" id="PRU01193"/>
    </source>
</evidence>
<dbReference type="FunFam" id="3.10.580.10:FF:000006">
    <property type="entry name" value="DUF21 and CBS domain protein"/>
    <property type="match status" value="1"/>
</dbReference>
<dbReference type="OrthoDB" id="5353557at2759"/>
<feature type="transmembrane region" description="Helical" evidence="9">
    <location>
        <begin position="107"/>
        <end position="127"/>
    </location>
</feature>
<feature type="transmembrane region" description="Helical" evidence="9">
    <location>
        <begin position="133"/>
        <end position="154"/>
    </location>
</feature>
<dbReference type="CDD" id="cd04590">
    <property type="entry name" value="CBS_pair_CorC_HlyC_assoc"/>
    <property type="match status" value="1"/>
</dbReference>
<dbReference type="GO" id="GO:0010960">
    <property type="term" value="P:magnesium ion homeostasis"/>
    <property type="evidence" value="ECO:0007669"/>
    <property type="project" value="InterPro"/>
</dbReference>
<evidence type="ECO:0000256" key="10">
    <source>
        <dbReference type="SAM" id="SignalP"/>
    </source>
</evidence>
<evidence type="ECO:0000256" key="2">
    <source>
        <dbReference type="ARBA" id="ARBA00022692"/>
    </source>
</evidence>
<feature type="chain" id="PRO_5034730301" evidence="10">
    <location>
        <begin position="21"/>
        <end position="472"/>
    </location>
</feature>
<evidence type="ECO:0000259" key="12">
    <source>
        <dbReference type="PROSITE" id="PS51846"/>
    </source>
</evidence>
<keyword evidence="14" id="KW-1185">Reference proteome</keyword>
<sequence>MSRLIFVGVFLIVSISRVLAYPYFLSQNEEFNVNNKHPKYHEQLEIPYWVKVIITVVLVLLGGLFAGLTLGLMSLDETNLHILATSGDSRQKKFASRIKPIRKNGHMLLVTLLLVNVLVNETLPIIMDDVMGGGGITAILVSSVLIVIFGEIIPQAVCSRYGLAVGAFFAWPVRILMWLTYIVAYPIAKLLDKVLGENHGIIYRRAELKELINYHGSSTEHGGDLVTDSVTIIRGALDLQDKAVEIAMTPIDKVYMLPVDTIMDRITMREIYSTGHSRIPIYGESRQSIIGVLLTKSLIMYSPDESRPLKTFPINAMPTVSGETPLFDILNTFQEGRSHMAIVVKENKPIGIITLEDVLEELIQEEIYDESDTRDTRIGLAVKLETGDQLILASKKKRPEPSKTVHFKNKFKSPSSRADSTTQGTSSQLEGESNRAGDLIIFDEPSTMSTMPSRSDNGELPYANGSLNMNAK</sequence>
<evidence type="ECO:0000256" key="5">
    <source>
        <dbReference type="ARBA" id="ARBA00023136"/>
    </source>
</evidence>
<feature type="transmembrane region" description="Helical" evidence="9">
    <location>
        <begin position="48"/>
        <end position="73"/>
    </location>
</feature>
<dbReference type="InterPro" id="IPR000644">
    <property type="entry name" value="CBS_dom"/>
</dbReference>
<evidence type="ECO:0000259" key="11">
    <source>
        <dbReference type="PROSITE" id="PS51371"/>
    </source>
</evidence>
<dbReference type="InterPro" id="IPR044751">
    <property type="entry name" value="Ion_transp-like_CBS"/>
</dbReference>
<gene>
    <name evidence="13" type="ORF">F8M41_023570</name>
</gene>
<keyword evidence="10" id="KW-0732">Signal</keyword>
<dbReference type="EMBL" id="WTPW01000078">
    <property type="protein sequence ID" value="KAF0551152.1"/>
    <property type="molecule type" value="Genomic_DNA"/>
</dbReference>
<dbReference type="GO" id="GO:0016020">
    <property type="term" value="C:membrane"/>
    <property type="evidence" value="ECO:0007669"/>
    <property type="project" value="UniProtKB-SubCell"/>
</dbReference>
<dbReference type="SMART" id="SM00116">
    <property type="entry name" value="CBS"/>
    <property type="match status" value="1"/>
</dbReference>
<keyword evidence="4 7" id="KW-1133">Transmembrane helix</keyword>
<feature type="transmembrane region" description="Helical" evidence="9">
    <location>
        <begin position="161"/>
        <end position="184"/>
    </location>
</feature>
<organism evidence="13 14">
    <name type="scientific">Gigaspora margarita</name>
    <dbReference type="NCBI Taxonomy" id="4874"/>
    <lineage>
        <taxon>Eukaryota</taxon>
        <taxon>Fungi</taxon>
        <taxon>Fungi incertae sedis</taxon>
        <taxon>Mucoromycota</taxon>
        <taxon>Glomeromycotina</taxon>
        <taxon>Glomeromycetes</taxon>
        <taxon>Diversisporales</taxon>
        <taxon>Gigasporaceae</taxon>
        <taxon>Gigaspora</taxon>
    </lineage>
</organism>
<dbReference type="SUPFAM" id="SSF54631">
    <property type="entry name" value="CBS-domain pair"/>
    <property type="match status" value="1"/>
</dbReference>
<dbReference type="AlphaFoldDB" id="A0A8H4ETL0"/>
<dbReference type="InterPro" id="IPR046342">
    <property type="entry name" value="CBS_dom_sf"/>
</dbReference>
<dbReference type="GO" id="GO:0005737">
    <property type="term" value="C:cytoplasm"/>
    <property type="evidence" value="ECO:0007669"/>
    <property type="project" value="TreeGrafter"/>
</dbReference>
<dbReference type="Gene3D" id="3.10.580.10">
    <property type="entry name" value="CBS-domain"/>
    <property type="match status" value="1"/>
</dbReference>
<evidence type="ECO:0000313" key="13">
    <source>
        <dbReference type="EMBL" id="KAF0551152.1"/>
    </source>
</evidence>
<proteinExistence type="predicted"/>
<comment type="subcellular location">
    <subcellularLocation>
        <location evidence="1">Membrane</location>
        <topology evidence="1">Multi-pass membrane protein</topology>
    </subcellularLocation>
</comment>
<dbReference type="Proteomes" id="UP000439903">
    <property type="component" value="Unassembled WGS sequence"/>
</dbReference>
<feature type="compositionally biased region" description="Polar residues" evidence="8">
    <location>
        <begin position="412"/>
        <end position="431"/>
    </location>
</feature>
<comment type="caution">
    <text evidence="13">The sequence shown here is derived from an EMBL/GenBank/DDBJ whole genome shotgun (WGS) entry which is preliminary data.</text>
</comment>
<feature type="compositionally biased region" description="Polar residues" evidence="8">
    <location>
        <begin position="446"/>
        <end position="455"/>
    </location>
</feature>
<dbReference type="InterPro" id="IPR002550">
    <property type="entry name" value="CNNM"/>
</dbReference>
<keyword evidence="6" id="KW-0129">CBS domain</keyword>
<dbReference type="PANTHER" id="PTHR12064">
    <property type="entry name" value="METAL TRANSPORTER CNNM"/>
    <property type="match status" value="1"/>
</dbReference>
<dbReference type="PANTHER" id="PTHR12064:SF90">
    <property type="entry name" value="CNNM TRANSMEMBRANE DOMAIN-CONTAINING PROTEIN"/>
    <property type="match status" value="1"/>
</dbReference>